<dbReference type="GO" id="GO:0047470">
    <property type="term" value="F:(1,4)-alpha-D-glucan 1-alpha-D-glucosylmutase activity"/>
    <property type="evidence" value="ECO:0007669"/>
    <property type="project" value="TreeGrafter"/>
</dbReference>
<sequence>MIPIATYRLQFRNGMTFSRACSLIPHLKELGISHLYASPIFTAATGSTHGYDVVNCNEIDPALGGQQGFNRLHAELLKHGMGIILDIVPNHMAASLENPWWYDLIEWGQRSPYSGHFDIDWRSRLSLPVLDRPFTQLVSAREVALVLADDHVIAIEAAGGKYPLSPQSYAVVFETLESPVGSQLIQAATEATPRGTASFHARINNVLSTPSARNVTLSFLEHLSSDEKMMERIHDAQPWHLIPWRDASRHLNYRRFFDINGLVGLRVEDPGVFEDVHQLAFKLIDAGQIDGLRIDHIDGLADPTDYLARLRDRIGKDKYLIVEKILQHDETLPAEWPVDGTTGYEFIAAAADVFVDPAGWSALGDAYASTRDEPLDIVAEKRRAKLQLLRQNFQTELSALAALAAKLSGGTSGGQNPEAFEAAIAELIAAFPVYRTYGTRGGMTDRDAELIDDVTAAASKANLASDPETLWQVVTLLKRCDDDRSWELRKRFQQLSGPVMAKAVEDTLFYRHNQLLGLNEVGGELTPDTAGAQHFHQLMVQRVVSRDHSLSATSTHDTKRGEDARALLYSLSDAPQRWIDGFQRWRQMNDALRQTECAVPDASDEWFIYQGLAGVWPSRTSGAGGWSQFQSRFAQYLEKAMREAKLHTSWHEVNAPYEDAMQKFVAKILGDARSSFVKDFETTLRPFEDAGRIKSLAQTLMKITAPGVPDFYQGTELWDYSLVDPDNRRPLSENVISARTDGSAVTIAKREIIIRALEFRSKNLTLFELGEYRALEIEGGHHGKYFAFLREYQEAIAITLVTVSPLAEGSAPVTLDLPPQYHARRFTDIISGKTGIEAGREVAEILAESPVALLVSI</sequence>
<dbReference type="SMART" id="SM00642">
    <property type="entry name" value="Aamy"/>
    <property type="match status" value="1"/>
</dbReference>
<comment type="caution">
    <text evidence="2">The sequence shown here is derived from an EMBL/GenBank/DDBJ whole genome shotgun (WGS) entry which is preliminary data.</text>
</comment>
<dbReference type="PANTHER" id="PTHR10357:SF216">
    <property type="entry name" value="MALTOOLIGOSYL TREHALOSE SYNTHASE-RELATED"/>
    <property type="match status" value="1"/>
</dbReference>
<dbReference type="Pfam" id="PF00128">
    <property type="entry name" value="Alpha-amylase"/>
    <property type="match status" value="1"/>
</dbReference>
<dbReference type="EMBL" id="PGGN01000004">
    <property type="protein sequence ID" value="PSH55887.1"/>
    <property type="molecule type" value="Genomic_DNA"/>
</dbReference>
<dbReference type="SUPFAM" id="SSF51445">
    <property type="entry name" value="(Trans)glycosidases"/>
    <property type="match status" value="1"/>
</dbReference>
<dbReference type="GO" id="GO:0030980">
    <property type="term" value="P:alpha-glucan catabolic process"/>
    <property type="evidence" value="ECO:0007669"/>
    <property type="project" value="TreeGrafter"/>
</dbReference>
<feature type="domain" description="Glycosyl hydrolase family 13 catalytic" evidence="1">
    <location>
        <begin position="3"/>
        <end position="760"/>
    </location>
</feature>
<dbReference type="GO" id="GO:0005992">
    <property type="term" value="P:trehalose biosynthetic process"/>
    <property type="evidence" value="ECO:0007669"/>
    <property type="project" value="TreeGrafter"/>
</dbReference>
<reference evidence="3" key="1">
    <citation type="submission" date="2017-11" db="EMBL/GenBank/DDBJ databases">
        <authorList>
            <person name="Kuznetsova I."/>
            <person name="Sazanova A."/>
            <person name="Chirak E."/>
            <person name="Safronova V."/>
            <person name="Willems A."/>
        </authorList>
    </citation>
    <scope>NUCLEOTIDE SEQUENCE [LARGE SCALE GENOMIC DNA]</scope>
    <source>
        <strain evidence="3">PEPV15</strain>
    </source>
</reference>
<dbReference type="InterPro" id="IPR017853">
    <property type="entry name" value="GH"/>
</dbReference>
<dbReference type="NCBIfam" id="TIGR02401">
    <property type="entry name" value="trehalose_TreY"/>
    <property type="match status" value="1"/>
</dbReference>
<evidence type="ECO:0000313" key="2">
    <source>
        <dbReference type="EMBL" id="PSH55887.1"/>
    </source>
</evidence>
<name>A0A2P7ANW1_9HYPH</name>
<dbReference type="RefSeq" id="WP_106718302.1">
    <property type="nucleotide sequence ID" value="NZ_JACHXT010000001.1"/>
</dbReference>
<proteinExistence type="predicted"/>
<dbReference type="PANTHER" id="PTHR10357">
    <property type="entry name" value="ALPHA-AMYLASE FAMILY MEMBER"/>
    <property type="match status" value="1"/>
</dbReference>
<organism evidence="2 3">
    <name type="scientific">Phyllobacterium endophyticum</name>
    <dbReference type="NCBI Taxonomy" id="1149773"/>
    <lineage>
        <taxon>Bacteria</taxon>
        <taxon>Pseudomonadati</taxon>
        <taxon>Pseudomonadota</taxon>
        <taxon>Alphaproteobacteria</taxon>
        <taxon>Hyphomicrobiales</taxon>
        <taxon>Phyllobacteriaceae</taxon>
        <taxon>Phyllobacterium</taxon>
    </lineage>
</organism>
<protein>
    <submittedName>
        <fullName evidence="2">Malto-oligosyltrehalose synthase</fullName>
    </submittedName>
</protein>
<accession>A0A2P7ANW1</accession>
<dbReference type="CDD" id="cd11336">
    <property type="entry name" value="AmyAc_MTSase"/>
    <property type="match status" value="1"/>
</dbReference>
<keyword evidence="3" id="KW-1185">Reference proteome</keyword>
<evidence type="ECO:0000259" key="1">
    <source>
        <dbReference type="SMART" id="SM00642"/>
    </source>
</evidence>
<dbReference type="InterPro" id="IPR006047">
    <property type="entry name" value="GH13_cat_dom"/>
</dbReference>
<dbReference type="InterPro" id="IPR012767">
    <property type="entry name" value="Trehalose_TreY"/>
</dbReference>
<dbReference type="Proteomes" id="UP000241158">
    <property type="component" value="Unassembled WGS sequence"/>
</dbReference>
<evidence type="ECO:0000313" key="3">
    <source>
        <dbReference type="Proteomes" id="UP000241158"/>
    </source>
</evidence>
<dbReference type="Gene3D" id="3.20.20.80">
    <property type="entry name" value="Glycosidases"/>
    <property type="match status" value="4"/>
</dbReference>
<dbReference type="OrthoDB" id="9761577at2"/>
<dbReference type="AlphaFoldDB" id="A0A2P7ANW1"/>
<gene>
    <name evidence="2" type="primary">treY</name>
    <name evidence="2" type="ORF">CU100_19785</name>
</gene>